<dbReference type="RefSeq" id="WP_338447940.1">
    <property type="nucleotide sequence ID" value="NZ_CP137640.1"/>
</dbReference>
<feature type="domain" description="Scaffold protein Nfu/NifU N-terminal" evidence="2">
    <location>
        <begin position="4"/>
        <end position="90"/>
    </location>
</feature>
<gene>
    <name evidence="3" type="ORF">R4Z09_17010</name>
</gene>
<dbReference type="SMART" id="SM00932">
    <property type="entry name" value="Nfu_N"/>
    <property type="match status" value="1"/>
</dbReference>
<protein>
    <submittedName>
        <fullName evidence="3">Conserved virulence factor C family protein</fullName>
    </submittedName>
</protein>
<dbReference type="Gene3D" id="3.30.1370.70">
    <property type="entry name" value="Scaffold protein Nfu/NifU, N-terminal domain"/>
    <property type="match status" value="1"/>
</dbReference>
<dbReference type="InterPro" id="IPR011989">
    <property type="entry name" value="ARM-like"/>
</dbReference>
<dbReference type="PROSITE" id="PS50077">
    <property type="entry name" value="HEAT_REPEAT"/>
    <property type="match status" value="1"/>
</dbReference>
<dbReference type="InterPro" id="IPR036498">
    <property type="entry name" value="Nfu/NifU_N_sf"/>
</dbReference>
<reference evidence="3 4" key="1">
    <citation type="submission" date="2023-10" db="EMBL/GenBank/DDBJ databases">
        <title>Niallia locisalis sp.nov. isolated from a salt pond sample.</title>
        <authorList>
            <person name="Li X.-J."/>
            <person name="Dong L."/>
        </authorList>
    </citation>
    <scope>NUCLEOTIDE SEQUENCE [LARGE SCALE GENOMIC DNA]</scope>
    <source>
        <strain evidence="3 4">DSM 29761</strain>
    </source>
</reference>
<dbReference type="SUPFAM" id="SSF48371">
    <property type="entry name" value="ARM repeat"/>
    <property type="match status" value="1"/>
</dbReference>
<dbReference type="Pfam" id="PF08712">
    <property type="entry name" value="Nfu_N"/>
    <property type="match status" value="1"/>
</dbReference>
<name>A0ABZ2C7N8_9BACI</name>
<dbReference type="Proteomes" id="UP001357223">
    <property type="component" value="Chromosome"/>
</dbReference>
<dbReference type="SMART" id="SM00567">
    <property type="entry name" value="EZ_HEAT"/>
    <property type="match status" value="4"/>
</dbReference>
<dbReference type="EMBL" id="CP137640">
    <property type="protein sequence ID" value="WVX79006.1"/>
    <property type="molecule type" value="Genomic_DNA"/>
</dbReference>
<sequence>MKIKSIEPTPSPNTMKVILDQELPMGKSNNYKKDQTDGAPTVIKEILQIDGVKGVYHVADFLALERNAKFDWKEILQKVREAFGEEVEETRNQTKINDHYGEIKVQVQMYKGIPLQVKLMDGQEEKRLGLSEQFVESVKKVQLPGDNYILGRKWQDFGNRYGEIDEVGKTVVEEILAAYPMDRLSTLVELAINPESQKEHQHRLKRKVQLSDFAVEDWRVRYQLLEQMEDPTIEDIPVLERALQDEKASIRRLAVVYFGMIEEKLVLPYLYKALKDKSVTVRRTAGDTLSDLGYIEAMDAMIEALKDDSKLVRWRAAMFLYEVGNEEALPVLKAAEKDPEFEVSLQIKMAIERIAKGEKAMGSVWKQMTDARMEK</sequence>
<dbReference type="SUPFAM" id="SSF110836">
    <property type="entry name" value="Hypothetical protein SAV1430"/>
    <property type="match status" value="1"/>
</dbReference>
<dbReference type="InterPro" id="IPR021133">
    <property type="entry name" value="HEAT_type_2"/>
</dbReference>
<evidence type="ECO:0000313" key="3">
    <source>
        <dbReference type="EMBL" id="WVX79006.1"/>
    </source>
</evidence>
<dbReference type="InterPro" id="IPR004155">
    <property type="entry name" value="PBS_lyase_HEAT"/>
</dbReference>
<proteinExistence type="predicted"/>
<evidence type="ECO:0000256" key="1">
    <source>
        <dbReference type="ARBA" id="ARBA00045876"/>
    </source>
</evidence>
<dbReference type="Pfam" id="PF13769">
    <property type="entry name" value="Virulence_fact"/>
    <property type="match status" value="1"/>
</dbReference>
<accession>A0ABZ2C7N8</accession>
<keyword evidence="4" id="KW-1185">Reference proteome</keyword>
<dbReference type="PANTHER" id="PTHR12697:SF5">
    <property type="entry name" value="DEOXYHYPUSINE HYDROXYLASE"/>
    <property type="match status" value="1"/>
</dbReference>
<dbReference type="InterPro" id="IPR014824">
    <property type="entry name" value="Nfu/NifU_N"/>
</dbReference>
<dbReference type="PANTHER" id="PTHR12697">
    <property type="entry name" value="PBS LYASE HEAT-LIKE PROTEIN"/>
    <property type="match status" value="1"/>
</dbReference>
<dbReference type="Gene3D" id="1.25.10.10">
    <property type="entry name" value="Leucine-rich Repeat Variant"/>
    <property type="match status" value="1"/>
</dbReference>
<dbReference type="InterPro" id="IPR025989">
    <property type="entry name" value="Virulence_F_dom"/>
</dbReference>
<dbReference type="Pfam" id="PF13646">
    <property type="entry name" value="HEAT_2"/>
    <property type="match status" value="1"/>
</dbReference>
<evidence type="ECO:0000259" key="2">
    <source>
        <dbReference type="SMART" id="SM00932"/>
    </source>
</evidence>
<evidence type="ECO:0000313" key="4">
    <source>
        <dbReference type="Proteomes" id="UP001357223"/>
    </source>
</evidence>
<organism evidence="3 4">
    <name type="scientific">Niallia oryzisoli</name>
    <dbReference type="NCBI Taxonomy" id="1737571"/>
    <lineage>
        <taxon>Bacteria</taxon>
        <taxon>Bacillati</taxon>
        <taxon>Bacillota</taxon>
        <taxon>Bacilli</taxon>
        <taxon>Bacillales</taxon>
        <taxon>Bacillaceae</taxon>
        <taxon>Niallia</taxon>
    </lineage>
</organism>
<comment type="function">
    <text evidence="1">Catalyzes the hydroxylation of the N(6)-(4-aminobutyl)-L-lysine intermediate produced by deoxyhypusine synthase/DHPS on a critical lysine of the eukaryotic translation initiation factor 5A/eIF-5A. This is the second step of the post-translational modification of that lysine into an unusual amino acid residue named hypusine. Hypusination is unique to mature eIF-5A factor and is essential for its function.</text>
</comment>
<dbReference type="InterPro" id="IPR016024">
    <property type="entry name" value="ARM-type_fold"/>
</dbReference>